<accession>A0ACB8EDF6</accession>
<proteinExistence type="predicted"/>
<reference evidence="1" key="1">
    <citation type="submission" date="2021-08" db="EMBL/GenBank/DDBJ databases">
        <title>The first chromosome-level gecko genome reveals the dynamic sex chromosomes of Neotropical dwarf geckos (Sphaerodactylidae: Sphaerodactylus).</title>
        <authorList>
            <person name="Pinto B.J."/>
            <person name="Keating S.E."/>
            <person name="Gamble T."/>
        </authorList>
    </citation>
    <scope>NUCLEOTIDE SEQUENCE</scope>
    <source>
        <strain evidence="1">TG3544</strain>
    </source>
</reference>
<keyword evidence="2" id="KW-1185">Reference proteome</keyword>
<sequence>MQTLPPPLYFSFYSCHVDLEYFSLSFHFFLFVLFCVCACVTVEFLWPVIISAQTSLLTAVNPSLRFNLKFKREDTWANFIFFKKISRFLPIYHIFTFLPGRDSHFHLLIIEFYKISHDVDRVDREKLFCHSCNTRS</sequence>
<evidence type="ECO:0000313" key="1">
    <source>
        <dbReference type="EMBL" id="KAH7990423.1"/>
    </source>
</evidence>
<organism evidence="1 2">
    <name type="scientific">Sphaerodactylus townsendi</name>
    <dbReference type="NCBI Taxonomy" id="933632"/>
    <lineage>
        <taxon>Eukaryota</taxon>
        <taxon>Metazoa</taxon>
        <taxon>Chordata</taxon>
        <taxon>Craniata</taxon>
        <taxon>Vertebrata</taxon>
        <taxon>Euteleostomi</taxon>
        <taxon>Lepidosauria</taxon>
        <taxon>Squamata</taxon>
        <taxon>Bifurcata</taxon>
        <taxon>Gekkota</taxon>
        <taxon>Sphaerodactylidae</taxon>
        <taxon>Sphaerodactylus</taxon>
    </lineage>
</organism>
<dbReference type="EMBL" id="CM037629">
    <property type="protein sequence ID" value="KAH7990423.1"/>
    <property type="molecule type" value="Genomic_DNA"/>
</dbReference>
<protein>
    <submittedName>
        <fullName evidence="1">Uncharacterized protein</fullName>
    </submittedName>
</protein>
<gene>
    <name evidence="1" type="ORF">K3G42_007011</name>
</gene>
<dbReference type="Proteomes" id="UP000827872">
    <property type="component" value="Linkage Group LG16"/>
</dbReference>
<evidence type="ECO:0000313" key="2">
    <source>
        <dbReference type="Proteomes" id="UP000827872"/>
    </source>
</evidence>
<comment type="caution">
    <text evidence="1">The sequence shown here is derived from an EMBL/GenBank/DDBJ whole genome shotgun (WGS) entry which is preliminary data.</text>
</comment>
<name>A0ACB8EDF6_9SAUR</name>